<dbReference type="GO" id="GO:0003964">
    <property type="term" value="F:RNA-directed DNA polymerase activity"/>
    <property type="evidence" value="ECO:0007669"/>
    <property type="project" value="UniProtKB-KW"/>
</dbReference>
<dbReference type="InterPro" id="IPR050951">
    <property type="entry name" value="Retrovirus_Pol_polyprotein"/>
</dbReference>
<gene>
    <name evidence="3" type="ORF">O181_051243</name>
</gene>
<accession>A0A9Q3E3A3</accession>
<protein>
    <recommendedName>
        <fullName evidence="2">Reverse transcriptase/retrotransposon-derived protein RNase H-like domain-containing protein</fullName>
    </recommendedName>
</protein>
<dbReference type="SUPFAM" id="SSF56672">
    <property type="entry name" value="DNA/RNA polymerases"/>
    <property type="match status" value="1"/>
</dbReference>
<dbReference type="AlphaFoldDB" id="A0A9Q3E3A3"/>
<dbReference type="Gene3D" id="3.10.10.10">
    <property type="entry name" value="HIV Type 1 Reverse Transcriptase, subunit A, domain 1"/>
    <property type="match status" value="1"/>
</dbReference>
<sequence>MKVVPSVYHQYLDVFSKVKAEKLPPHRACNHHIKLKGSLPPVGVIYSSSNQESDTLRAYISENEEKGFIQPTSSSTGATVLFVKKKDGGLHLCVEYRKLNAVTRKNNYPVPPMNQFTHKFPQERLPFPLNKEALREFHQLKEAFTTAPILSHCNPCLTTIVETDAFEYALGAVLSQFSDSGNHPIAFDSRKPLPAELNYKINDKELLGIVWALEHRRAFLLSISPPFEVLTNHLTLQYFMSSKILTCHQARWVEFLSQFDFSITYPPGCLATLPDPFLHWDNVYPERAEDFISKNPMNYQRIIKQDEIQASKVFTVKVASFTNLIESIQKVLWQDSQYRSILQDLGKIGWWFQITPQFNSAYFKERMTLLYWEPWPREDSQTCQAGFSLVWHDSVHQGLCLILSTVLKKQEY</sequence>
<dbReference type="GO" id="GO:0004519">
    <property type="term" value="F:endonuclease activity"/>
    <property type="evidence" value="ECO:0007669"/>
    <property type="project" value="UniProtKB-KW"/>
</dbReference>
<organism evidence="3 4">
    <name type="scientific">Austropuccinia psidii MF-1</name>
    <dbReference type="NCBI Taxonomy" id="1389203"/>
    <lineage>
        <taxon>Eukaryota</taxon>
        <taxon>Fungi</taxon>
        <taxon>Dikarya</taxon>
        <taxon>Basidiomycota</taxon>
        <taxon>Pucciniomycotina</taxon>
        <taxon>Pucciniomycetes</taxon>
        <taxon>Pucciniales</taxon>
        <taxon>Sphaerophragmiaceae</taxon>
        <taxon>Austropuccinia</taxon>
    </lineage>
</organism>
<dbReference type="OrthoDB" id="10068564at2759"/>
<evidence type="ECO:0000256" key="1">
    <source>
        <dbReference type="ARBA" id="ARBA00023268"/>
    </source>
</evidence>
<dbReference type="InterPro" id="IPR043502">
    <property type="entry name" value="DNA/RNA_pol_sf"/>
</dbReference>
<proteinExistence type="predicted"/>
<evidence type="ECO:0000259" key="2">
    <source>
        <dbReference type="Pfam" id="PF17919"/>
    </source>
</evidence>
<keyword evidence="1" id="KW-0511">Multifunctional enzyme</keyword>
<keyword evidence="4" id="KW-1185">Reference proteome</keyword>
<dbReference type="PANTHER" id="PTHR37984">
    <property type="entry name" value="PROTEIN CBG26694"/>
    <property type="match status" value="1"/>
</dbReference>
<dbReference type="PANTHER" id="PTHR37984:SF5">
    <property type="entry name" value="PROTEIN NYNRIN-LIKE"/>
    <property type="match status" value="1"/>
</dbReference>
<reference evidence="3" key="1">
    <citation type="submission" date="2021-03" db="EMBL/GenBank/DDBJ databases">
        <title>Draft genome sequence of rust myrtle Austropuccinia psidii MF-1, a brazilian biotype.</title>
        <authorList>
            <person name="Quecine M.C."/>
            <person name="Pachon D.M.R."/>
            <person name="Bonatelli M.L."/>
            <person name="Correr F.H."/>
            <person name="Franceschini L.M."/>
            <person name="Leite T.F."/>
            <person name="Margarido G.R.A."/>
            <person name="Almeida C.A."/>
            <person name="Ferrarezi J.A."/>
            <person name="Labate C.A."/>
        </authorList>
    </citation>
    <scope>NUCLEOTIDE SEQUENCE</scope>
    <source>
        <strain evidence="3">MF-1</strain>
    </source>
</reference>
<dbReference type="Pfam" id="PF17919">
    <property type="entry name" value="RT_RNaseH_2"/>
    <property type="match status" value="1"/>
</dbReference>
<dbReference type="CDD" id="cd09274">
    <property type="entry name" value="RNase_HI_RT_Ty3"/>
    <property type="match status" value="1"/>
</dbReference>
<dbReference type="GO" id="GO:0016787">
    <property type="term" value="F:hydrolase activity"/>
    <property type="evidence" value="ECO:0007669"/>
    <property type="project" value="UniProtKB-KW"/>
</dbReference>
<evidence type="ECO:0000313" key="3">
    <source>
        <dbReference type="EMBL" id="MBW0511528.1"/>
    </source>
</evidence>
<feature type="domain" description="Reverse transcriptase/retrotransposon-derived protein RNase H-like" evidence="2">
    <location>
        <begin position="131"/>
        <end position="225"/>
    </location>
</feature>
<dbReference type="EMBL" id="AVOT02022236">
    <property type="protein sequence ID" value="MBW0511528.1"/>
    <property type="molecule type" value="Genomic_DNA"/>
</dbReference>
<comment type="caution">
    <text evidence="3">The sequence shown here is derived from an EMBL/GenBank/DDBJ whole genome shotgun (WGS) entry which is preliminary data.</text>
</comment>
<evidence type="ECO:0000313" key="4">
    <source>
        <dbReference type="Proteomes" id="UP000765509"/>
    </source>
</evidence>
<dbReference type="Proteomes" id="UP000765509">
    <property type="component" value="Unassembled WGS sequence"/>
</dbReference>
<name>A0A9Q3E3A3_9BASI</name>
<dbReference type="InterPro" id="IPR041577">
    <property type="entry name" value="RT_RNaseH_2"/>
</dbReference>